<dbReference type="PROSITE" id="PS00903">
    <property type="entry name" value="CYT_DCMP_DEAMINASES_1"/>
    <property type="match status" value="1"/>
</dbReference>
<dbReference type="SUPFAM" id="SSF53927">
    <property type="entry name" value="Cytidine deaminase-like"/>
    <property type="match status" value="1"/>
</dbReference>
<evidence type="ECO:0000256" key="13">
    <source>
        <dbReference type="PIRSR" id="PIRSR006769-1"/>
    </source>
</evidence>
<dbReference type="AlphaFoldDB" id="E0TCM7"/>
<comment type="cofactor">
    <cofactor evidence="12 15">
        <name>Zn(2+)</name>
        <dbReference type="ChEBI" id="CHEBI:29105"/>
    </cofactor>
    <text evidence="12 15">Binds 1 zinc ion.</text>
</comment>
<dbReference type="RefSeq" id="WP_013299590.1">
    <property type="nucleotide sequence ID" value="NC_014414.1"/>
</dbReference>
<dbReference type="PROSITE" id="PS51747">
    <property type="entry name" value="CYT_DCMP_DEAMINASES_2"/>
    <property type="match status" value="1"/>
</dbReference>
<dbReference type="SUPFAM" id="SSF53597">
    <property type="entry name" value="Dihydrofolate reductase-like"/>
    <property type="match status" value="1"/>
</dbReference>
<evidence type="ECO:0000256" key="10">
    <source>
        <dbReference type="ARBA" id="ARBA00023002"/>
    </source>
</evidence>
<dbReference type="Gene3D" id="3.40.140.10">
    <property type="entry name" value="Cytidine Deaminase, domain 2"/>
    <property type="match status" value="1"/>
</dbReference>
<dbReference type="InterPro" id="IPR016192">
    <property type="entry name" value="APOBEC/CMP_deaminase_Zn-bd"/>
</dbReference>
<comment type="catalytic activity">
    <reaction evidence="12">
        <text>5-amino-6-(5-phospho-D-ribitylamino)uracil + NADP(+) = 5-amino-6-(5-phospho-D-ribosylamino)uracil + NADPH + H(+)</text>
        <dbReference type="Rhea" id="RHEA:17845"/>
        <dbReference type="ChEBI" id="CHEBI:15378"/>
        <dbReference type="ChEBI" id="CHEBI:57783"/>
        <dbReference type="ChEBI" id="CHEBI:58349"/>
        <dbReference type="ChEBI" id="CHEBI:58421"/>
        <dbReference type="ChEBI" id="CHEBI:58453"/>
        <dbReference type="EC" id="1.1.1.193"/>
    </reaction>
</comment>
<feature type="active site" description="Proton donor" evidence="13">
    <location>
        <position position="54"/>
    </location>
</feature>
<comment type="similarity">
    <text evidence="4 12">In the N-terminal section; belongs to the cytidine and deoxycytidylate deaminase family.</text>
</comment>
<comment type="function">
    <text evidence="1 12">Converts 2,5-diamino-6-(ribosylamino)-4(3h)-pyrimidinone 5'-phosphate into 5-amino-6-(ribosylamino)-2,4(1h,3h)-pyrimidinedione 5'-phosphate.</text>
</comment>
<organism evidence="17 18">
    <name type="scientific">Parvularcula bermudensis (strain ATCC BAA-594 / HTCC2503 / KCTC 12087)</name>
    <dbReference type="NCBI Taxonomy" id="314260"/>
    <lineage>
        <taxon>Bacteria</taxon>
        <taxon>Pseudomonadati</taxon>
        <taxon>Pseudomonadota</taxon>
        <taxon>Alphaproteobacteria</taxon>
        <taxon>Parvularculales</taxon>
        <taxon>Parvularculaceae</taxon>
        <taxon>Parvularcula</taxon>
    </lineage>
</organism>
<dbReference type="InterPro" id="IPR002734">
    <property type="entry name" value="RibDG_C"/>
</dbReference>
<keyword evidence="11" id="KW-0511">Multifunctional enzyme</keyword>
<dbReference type="NCBIfam" id="TIGR00326">
    <property type="entry name" value="eubact_ribD"/>
    <property type="match status" value="1"/>
</dbReference>
<evidence type="ECO:0000256" key="2">
    <source>
        <dbReference type="ARBA" id="ARBA00004882"/>
    </source>
</evidence>
<evidence type="ECO:0000256" key="9">
    <source>
        <dbReference type="ARBA" id="ARBA00022857"/>
    </source>
</evidence>
<dbReference type="PANTHER" id="PTHR38011">
    <property type="entry name" value="DIHYDROFOLATE REDUCTASE FAMILY PROTEIN (AFU_ORTHOLOGUE AFUA_8G06820)"/>
    <property type="match status" value="1"/>
</dbReference>
<feature type="binding site" evidence="14">
    <location>
        <position position="170"/>
    </location>
    <ligand>
        <name>NADP(+)</name>
        <dbReference type="ChEBI" id="CHEBI:58349"/>
    </ligand>
</feature>
<dbReference type="EMBL" id="CP002156">
    <property type="protein sequence ID" value="ADM08616.1"/>
    <property type="molecule type" value="Genomic_DNA"/>
</dbReference>
<comment type="pathway">
    <text evidence="2 12">Cofactor biosynthesis; riboflavin biosynthesis; 5-amino-6-(D-ribitylamino)uracil from GTP: step 2/4.</text>
</comment>
<comment type="similarity">
    <text evidence="5 12">In the C-terminal section; belongs to the HTP reductase family.</text>
</comment>
<feature type="binding site" evidence="14">
    <location>
        <position position="223"/>
    </location>
    <ligand>
        <name>NADP(+)</name>
        <dbReference type="ChEBI" id="CHEBI:58349"/>
    </ligand>
</feature>
<accession>E0TCM7</accession>
<evidence type="ECO:0000256" key="1">
    <source>
        <dbReference type="ARBA" id="ARBA00002151"/>
    </source>
</evidence>
<gene>
    <name evidence="17" type="ordered locus">PB2503_02697</name>
</gene>
<reference evidence="17 18" key="2">
    <citation type="journal article" date="2011" name="J. Bacteriol.">
        <title>Complete genome sequence of strain HTCC2503T of Parvularcula bermudensis, the type species of the order "Parvularculales" in the class Alphaproteobacteria.</title>
        <authorList>
            <person name="Oh H.M."/>
            <person name="Kang I."/>
            <person name="Vergin K.L."/>
            <person name="Kang D."/>
            <person name="Rhee K.H."/>
            <person name="Giovannoni S.J."/>
            <person name="Cho J.C."/>
        </authorList>
    </citation>
    <scope>NUCLEOTIDE SEQUENCE [LARGE SCALE GENOMIC DNA]</scope>
    <source>
        <strain evidence="18">ATCC BAA-594 / HTCC2503 / KCTC 12087</strain>
    </source>
</reference>
<dbReference type="eggNOG" id="COG1985">
    <property type="taxonomic scope" value="Bacteria"/>
</dbReference>
<feature type="binding site" evidence="14">
    <location>
        <position position="168"/>
    </location>
    <ligand>
        <name>substrate</name>
    </ligand>
</feature>
<keyword evidence="12" id="KW-0378">Hydrolase</keyword>
<protein>
    <recommendedName>
        <fullName evidence="12">Riboflavin biosynthesis protein RibD</fullName>
    </recommendedName>
    <domain>
        <recommendedName>
            <fullName evidence="12">Diaminohydroxyphosphoribosylaminopyrimidine deaminase</fullName>
            <shortName evidence="12">DRAP deaminase</shortName>
            <ecNumber evidence="12">3.5.4.26</ecNumber>
        </recommendedName>
        <alternativeName>
            <fullName evidence="12">Riboflavin-specific deaminase</fullName>
        </alternativeName>
    </domain>
    <domain>
        <recommendedName>
            <fullName evidence="12">5-amino-6-(5-phosphoribosylamino)uracil reductase</fullName>
            <ecNumber evidence="12">1.1.1.193</ecNumber>
        </recommendedName>
        <alternativeName>
            <fullName evidence="12">HTP reductase</fullName>
        </alternativeName>
    </domain>
</protein>
<dbReference type="Proteomes" id="UP000001302">
    <property type="component" value="Chromosome"/>
</dbReference>
<evidence type="ECO:0000256" key="15">
    <source>
        <dbReference type="PIRSR" id="PIRSR006769-3"/>
    </source>
</evidence>
<dbReference type="OrthoDB" id="9800865at2"/>
<feature type="binding site" evidence="14">
    <location>
        <position position="184"/>
    </location>
    <ligand>
        <name>substrate</name>
    </ligand>
</feature>
<name>E0TCM7_PARBH</name>
<evidence type="ECO:0000313" key="17">
    <source>
        <dbReference type="EMBL" id="ADM08616.1"/>
    </source>
</evidence>
<evidence type="ECO:0000256" key="4">
    <source>
        <dbReference type="ARBA" id="ARBA00005259"/>
    </source>
</evidence>
<feature type="binding site" evidence="14">
    <location>
        <position position="154"/>
    </location>
    <ligand>
        <name>NADP(+)</name>
        <dbReference type="ChEBI" id="CHEBI:58349"/>
    </ligand>
</feature>
<dbReference type="STRING" id="314260.PB2503_02697"/>
<feature type="binding site" evidence="14">
    <location>
        <position position="196"/>
    </location>
    <ligand>
        <name>NADP(+)</name>
        <dbReference type="ChEBI" id="CHEBI:58349"/>
    </ligand>
</feature>
<keyword evidence="10 12" id="KW-0560">Oxidoreductase</keyword>
<dbReference type="EC" id="3.5.4.26" evidence="12"/>
<dbReference type="NCBIfam" id="TIGR00227">
    <property type="entry name" value="ribD_Cterm"/>
    <property type="match status" value="1"/>
</dbReference>
<feature type="binding site" evidence="14">
    <location>
        <position position="204"/>
    </location>
    <ligand>
        <name>substrate</name>
    </ligand>
</feature>
<dbReference type="Pfam" id="PF01872">
    <property type="entry name" value="RibD_C"/>
    <property type="match status" value="1"/>
</dbReference>
<feature type="domain" description="CMP/dCMP-type deaminase" evidence="16">
    <location>
        <begin position="3"/>
        <end position="116"/>
    </location>
</feature>
<dbReference type="HOGENOM" id="CLU_036590_1_0_5"/>
<reference evidence="18" key="1">
    <citation type="submission" date="2010-08" db="EMBL/GenBank/DDBJ databases">
        <title>Genome sequence of Parvularcula bermudensis HTCC2503.</title>
        <authorList>
            <person name="Kang D.-M."/>
            <person name="Oh H.-M."/>
            <person name="Cho J.-C."/>
        </authorList>
    </citation>
    <scope>NUCLEOTIDE SEQUENCE [LARGE SCALE GENOMIC DNA]</scope>
    <source>
        <strain evidence="18">ATCC BAA-594 / HTCC2503 / KCTC 12087</strain>
    </source>
</reference>
<dbReference type="UniPathway" id="UPA00275">
    <property type="reaction ID" value="UER00401"/>
</dbReference>
<dbReference type="eggNOG" id="COG0117">
    <property type="taxonomic scope" value="Bacteria"/>
</dbReference>
<dbReference type="GO" id="GO:0008270">
    <property type="term" value="F:zinc ion binding"/>
    <property type="evidence" value="ECO:0007669"/>
    <property type="project" value="InterPro"/>
</dbReference>
<evidence type="ECO:0000259" key="16">
    <source>
        <dbReference type="PROSITE" id="PS51747"/>
    </source>
</evidence>
<dbReference type="InterPro" id="IPR011549">
    <property type="entry name" value="RibD_C"/>
</dbReference>
<dbReference type="CDD" id="cd01284">
    <property type="entry name" value="Riboflavin_deaminase-reductase"/>
    <property type="match status" value="1"/>
</dbReference>
<feature type="binding site" evidence="15">
    <location>
        <position position="52"/>
    </location>
    <ligand>
        <name>Zn(2+)</name>
        <dbReference type="ChEBI" id="CHEBI:29105"/>
        <note>catalytic</note>
    </ligand>
</feature>
<evidence type="ECO:0000256" key="12">
    <source>
        <dbReference type="PIRNR" id="PIRNR006769"/>
    </source>
</evidence>
<dbReference type="GO" id="GO:0008835">
    <property type="term" value="F:diaminohydroxyphosphoribosylaminopyrimidine deaminase activity"/>
    <property type="evidence" value="ECO:0007669"/>
    <property type="project" value="UniProtKB-EC"/>
</dbReference>
<dbReference type="InterPro" id="IPR002125">
    <property type="entry name" value="CMP_dCMP_dom"/>
</dbReference>
<evidence type="ECO:0000256" key="7">
    <source>
        <dbReference type="ARBA" id="ARBA00022723"/>
    </source>
</evidence>
<feature type="binding site" evidence="14">
    <location>
        <begin position="296"/>
        <end position="302"/>
    </location>
    <ligand>
        <name>NADP(+)</name>
        <dbReference type="ChEBI" id="CHEBI:58349"/>
    </ligand>
</feature>
<evidence type="ECO:0000256" key="14">
    <source>
        <dbReference type="PIRSR" id="PIRSR006769-2"/>
    </source>
</evidence>
<feature type="binding site" evidence="15">
    <location>
        <position position="77"/>
    </location>
    <ligand>
        <name>Zn(2+)</name>
        <dbReference type="ChEBI" id="CHEBI:29105"/>
        <note>catalytic</note>
    </ligand>
</feature>
<dbReference type="InterPro" id="IPR050765">
    <property type="entry name" value="Riboflavin_Biosynth_HTPR"/>
</dbReference>
<dbReference type="GO" id="GO:0008703">
    <property type="term" value="F:5-amino-6-(5-phosphoribosylamino)uracil reductase activity"/>
    <property type="evidence" value="ECO:0007669"/>
    <property type="project" value="UniProtKB-EC"/>
</dbReference>
<proteinExistence type="inferred from homology"/>
<feature type="binding site" evidence="14">
    <location>
        <position position="294"/>
    </location>
    <ligand>
        <name>substrate</name>
    </ligand>
</feature>
<keyword evidence="9 12" id="KW-0521">NADP</keyword>
<keyword evidence="7 12" id="KW-0479">Metal-binding</keyword>
<keyword evidence="18" id="KW-1185">Reference proteome</keyword>
<evidence type="ECO:0000313" key="18">
    <source>
        <dbReference type="Proteomes" id="UP000001302"/>
    </source>
</evidence>
<dbReference type="InterPro" id="IPR024072">
    <property type="entry name" value="DHFR-like_dom_sf"/>
</dbReference>
<evidence type="ECO:0000256" key="11">
    <source>
        <dbReference type="ARBA" id="ARBA00023268"/>
    </source>
</evidence>
<comment type="pathway">
    <text evidence="3 12">Cofactor biosynthesis; riboflavin biosynthesis; 5-amino-6-(D-ribitylamino)uracil from GTP: step 3/4.</text>
</comment>
<dbReference type="Gene3D" id="3.40.430.10">
    <property type="entry name" value="Dihydrofolate Reductase, subunit A"/>
    <property type="match status" value="1"/>
</dbReference>
<dbReference type="PANTHER" id="PTHR38011:SF7">
    <property type="entry name" value="2,5-DIAMINO-6-RIBOSYLAMINO-4(3H)-PYRIMIDINONE 5'-PHOSPHATE REDUCTASE"/>
    <property type="match status" value="1"/>
</dbReference>
<evidence type="ECO:0000256" key="5">
    <source>
        <dbReference type="ARBA" id="ARBA00007417"/>
    </source>
</evidence>
<dbReference type="InterPro" id="IPR016193">
    <property type="entry name" value="Cytidine_deaminase-like"/>
</dbReference>
<dbReference type="Pfam" id="PF00383">
    <property type="entry name" value="dCMP_cyt_deam_1"/>
    <property type="match status" value="1"/>
</dbReference>
<dbReference type="InterPro" id="IPR004794">
    <property type="entry name" value="Eubact_RibD"/>
</dbReference>
<keyword evidence="8 12" id="KW-0862">Zinc</keyword>
<feature type="binding site" evidence="15">
    <location>
        <position position="86"/>
    </location>
    <ligand>
        <name>Zn(2+)</name>
        <dbReference type="ChEBI" id="CHEBI:29105"/>
        <note>catalytic</note>
    </ligand>
</feature>
<evidence type="ECO:0000256" key="8">
    <source>
        <dbReference type="ARBA" id="ARBA00022833"/>
    </source>
</evidence>
<dbReference type="GO" id="GO:0009231">
    <property type="term" value="P:riboflavin biosynthetic process"/>
    <property type="evidence" value="ECO:0007669"/>
    <property type="project" value="UniProtKB-UniPathway"/>
</dbReference>
<dbReference type="EC" id="1.1.1.193" evidence="12"/>
<dbReference type="GO" id="GO:0050661">
    <property type="term" value="F:NADP binding"/>
    <property type="evidence" value="ECO:0007669"/>
    <property type="project" value="InterPro"/>
</dbReference>
<feature type="binding site" evidence="14">
    <location>
        <position position="207"/>
    </location>
    <ligand>
        <name>substrate</name>
    </ligand>
</feature>
<comment type="catalytic activity">
    <reaction evidence="12">
        <text>2,5-diamino-6-hydroxy-4-(5-phosphoribosylamino)-pyrimidine + H2O + H(+) = 5-amino-6-(5-phospho-D-ribosylamino)uracil + NH4(+)</text>
        <dbReference type="Rhea" id="RHEA:21868"/>
        <dbReference type="ChEBI" id="CHEBI:15377"/>
        <dbReference type="ChEBI" id="CHEBI:15378"/>
        <dbReference type="ChEBI" id="CHEBI:28938"/>
        <dbReference type="ChEBI" id="CHEBI:58453"/>
        <dbReference type="ChEBI" id="CHEBI:58614"/>
        <dbReference type="EC" id="3.5.4.26"/>
    </reaction>
</comment>
<evidence type="ECO:0000256" key="3">
    <source>
        <dbReference type="ARBA" id="ARBA00004910"/>
    </source>
</evidence>
<dbReference type="PIRSF" id="PIRSF006769">
    <property type="entry name" value="RibD"/>
    <property type="match status" value="1"/>
</dbReference>
<sequence>MTLTDDICMDRAAALGELGAGFTAPNPMVGCVLVKGGQIVGEGYHPRPGADHAEIAALKAAGAEARGAVAYVTLEPCNHYGATPPCTKALIEAGVAEVVYAVADPNPLASGGRETLQAAGIAVRAHPTLAASRLTDAWRFSLTADRPWVAAKFAATLDGRVATRGGDSQWITGPAARARSHDLRQRSGAIVVGVGTVLADNPALNPRPEGRAAAETLKVIFDSQARTPPHAACLSSPGPVLLITAEDAPGAAKSALKESGAHIISVQRENEGLCLRSALHCLRADFGCLSIMVEGGGRLLGSFADAGLIDEVWAFLAPKILGGGQCAVDGHGPSRIGEAMALTDVSIEMAGPDFLIRGRVPRGSES</sequence>
<feature type="binding site" evidence="14">
    <location>
        <position position="200"/>
    </location>
    <ligand>
        <name>NADP(+)</name>
        <dbReference type="ChEBI" id="CHEBI:58349"/>
    </ligand>
</feature>
<evidence type="ECO:0000256" key="6">
    <source>
        <dbReference type="ARBA" id="ARBA00022619"/>
    </source>
</evidence>
<keyword evidence="6 12" id="KW-0686">Riboflavin biosynthesis</keyword>
<dbReference type="KEGG" id="pbr:PB2503_02697"/>